<dbReference type="PRINTS" id="PR01210">
    <property type="entry name" value="GGTRANSPTASE"/>
</dbReference>
<sequence length="517" mass="52766">MPASTHHARNGMVCTVDHLASAAGVAALRAGGTAADAAIAANAVLTVTAPHMCGLGGDLFALVHDAPGRPAVLNASGRAGSGADAARLRAEGRTEMPFHDDVRSVTVPGCVAGWQALHERYGLLPLAELLAPAIDYAASGFPASPLLAWVAGLIAGVPGAEDLAEVDRPGRLVRRPGVARMLRAVAAEGAEGFYQGEFGAALIEIGAGEYTEADLAAARGEWVEPVGLRVFGHDVWTVPPNSQGYLVPMALGIAERLGLPDDPADPLWAHLMVEAARLAGHDRGSALYDGADVSALLAPAELDARAAAVRPDRRAAVADLTASGDTTYLCAADGSGRAVSLIQSNASGFGSRLFAPGTGVNLHNRGIGFSLAAGHPAEYAPGRRPPHTLSPVLITHPDGSLYGVAGTMGGDIQPQVVQQVLARLLLHGQDVAAAVAAPRWATSATNGFDTWADPDGAGVRVEEGAPAAWVPGLRDRGHPAETVPQGFAHAHAITRDPDGTLSGAADHRALIAAAAGY</sequence>
<dbReference type="InterPro" id="IPR043138">
    <property type="entry name" value="GGT_lsub"/>
</dbReference>
<dbReference type="Gene3D" id="1.10.246.130">
    <property type="match status" value="1"/>
</dbReference>
<dbReference type="Proteomes" id="UP000237846">
    <property type="component" value="Unassembled WGS sequence"/>
</dbReference>
<dbReference type="GO" id="GO:0016787">
    <property type="term" value="F:hydrolase activity"/>
    <property type="evidence" value="ECO:0007669"/>
    <property type="project" value="UniProtKB-KW"/>
</dbReference>
<comment type="caution">
    <text evidence="1">The sequence shown here is derived from an EMBL/GenBank/DDBJ whole genome shotgun (WGS) entry which is preliminary data.</text>
</comment>
<organism evidence="1 2">
    <name type="scientific">Allonocardiopsis opalescens</name>
    <dbReference type="NCBI Taxonomy" id="1144618"/>
    <lineage>
        <taxon>Bacteria</taxon>
        <taxon>Bacillati</taxon>
        <taxon>Actinomycetota</taxon>
        <taxon>Actinomycetes</taxon>
        <taxon>Streptosporangiales</taxon>
        <taxon>Allonocardiopsis</taxon>
    </lineage>
</organism>
<dbReference type="Pfam" id="PF01019">
    <property type="entry name" value="G_glu_transpept"/>
    <property type="match status" value="1"/>
</dbReference>
<dbReference type="AlphaFoldDB" id="A0A2T0PUC5"/>
<dbReference type="InterPro" id="IPR052896">
    <property type="entry name" value="GGT-like_enzyme"/>
</dbReference>
<accession>A0A2T0PUC5</accession>
<dbReference type="Gene3D" id="3.60.20.40">
    <property type="match status" value="1"/>
</dbReference>
<dbReference type="InterPro" id="IPR029055">
    <property type="entry name" value="Ntn_hydrolases_N"/>
</dbReference>
<proteinExistence type="predicted"/>
<name>A0A2T0PUC5_9ACTN</name>
<dbReference type="RefSeq" id="WP_245930508.1">
    <property type="nucleotide sequence ID" value="NZ_PVZC01000010.1"/>
</dbReference>
<protein>
    <submittedName>
        <fullName evidence="1">Gamma-glutamyltranspeptidase/glutathione hydrolase</fullName>
    </submittedName>
</protein>
<dbReference type="InterPro" id="IPR043137">
    <property type="entry name" value="GGT_ssub_C"/>
</dbReference>
<gene>
    <name evidence="1" type="ORF">CLV72_110252</name>
</gene>
<dbReference type="SUPFAM" id="SSF56235">
    <property type="entry name" value="N-terminal nucleophile aminohydrolases (Ntn hydrolases)"/>
    <property type="match status" value="1"/>
</dbReference>
<evidence type="ECO:0000313" key="2">
    <source>
        <dbReference type="Proteomes" id="UP000237846"/>
    </source>
</evidence>
<keyword evidence="1" id="KW-0378">Hydrolase</keyword>
<evidence type="ECO:0000313" key="1">
    <source>
        <dbReference type="EMBL" id="PRX92490.1"/>
    </source>
</evidence>
<reference evidence="1 2" key="1">
    <citation type="submission" date="2018-03" db="EMBL/GenBank/DDBJ databases">
        <title>Genomic Encyclopedia of Archaeal and Bacterial Type Strains, Phase II (KMG-II): from individual species to whole genera.</title>
        <authorList>
            <person name="Goeker M."/>
        </authorList>
    </citation>
    <scope>NUCLEOTIDE SEQUENCE [LARGE SCALE GENOMIC DNA]</scope>
    <source>
        <strain evidence="1 2">DSM 45601</strain>
    </source>
</reference>
<dbReference type="PANTHER" id="PTHR43881">
    <property type="entry name" value="GAMMA-GLUTAMYLTRANSPEPTIDASE (AFU_ORTHOLOGUE AFUA_4G13580)"/>
    <property type="match status" value="1"/>
</dbReference>
<keyword evidence="2" id="KW-1185">Reference proteome</keyword>
<dbReference type="PANTHER" id="PTHR43881:SF1">
    <property type="entry name" value="GAMMA-GLUTAMYLTRANSPEPTIDASE (AFU_ORTHOLOGUE AFUA_4G13580)"/>
    <property type="match status" value="1"/>
</dbReference>
<dbReference type="EMBL" id="PVZC01000010">
    <property type="protein sequence ID" value="PRX92490.1"/>
    <property type="molecule type" value="Genomic_DNA"/>
</dbReference>